<organism evidence="5 6">
    <name type="scientific">Candidatus Muproteobacteria bacterium RBG_16_65_34</name>
    <dbReference type="NCBI Taxonomy" id="1817760"/>
    <lineage>
        <taxon>Bacteria</taxon>
        <taxon>Pseudomonadati</taxon>
        <taxon>Pseudomonadota</taxon>
        <taxon>Candidatus Muproteobacteria</taxon>
    </lineage>
</organism>
<gene>
    <name evidence="5" type="ORF">A2151_01195</name>
</gene>
<dbReference type="SUPFAM" id="SSF53163">
    <property type="entry name" value="HybD-like"/>
    <property type="match status" value="1"/>
</dbReference>
<dbReference type="CDD" id="cd00518">
    <property type="entry name" value="H2MP"/>
    <property type="match status" value="1"/>
</dbReference>
<dbReference type="InterPro" id="IPR023430">
    <property type="entry name" value="Pept_HybD-like_dom_sf"/>
</dbReference>
<dbReference type="Gene3D" id="3.40.50.1450">
    <property type="entry name" value="HybD-like"/>
    <property type="match status" value="1"/>
</dbReference>
<evidence type="ECO:0008006" key="7">
    <source>
        <dbReference type="Google" id="ProtNLM"/>
    </source>
</evidence>
<evidence type="ECO:0000313" key="5">
    <source>
        <dbReference type="EMBL" id="OGI47788.1"/>
    </source>
</evidence>
<sequence>MPIHIIGIGSPFGDDRLGWVAAEQLRQSRGFAAFPPGSISISTRDRPGVLLAPEWEAAAKVLLLDAVRSGAPPGTLHRVEGKEIVSRGRALSSHGLGVAEALELARALGAPVEAFVLHGIEADPRNDSGETLSAAVQRALPALCNRVEREVAERLASAVKTGAVRG</sequence>
<proteinExistence type="inferred from homology"/>
<keyword evidence="4" id="KW-0378">Hydrolase</keyword>
<dbReference type="PANTHER" id="PTHR30302">
    <property type="entry name" value="HYDROGENASE 1 MATURATION PROTEASE"/>
    <property type="match status" value="1"/>
</dbReference>
<dbReference type="Proteomes" id="UP000178885">
    <property type="component" value="Unassembled WGS sequence"/>
</dbReference>
<accession>A0A1F6TRL3</accession>
<evidence type="ECO:0000256" key="2">
    <source>
        <dbReference type="ARBA" id="ARBA00022670"/>
    </source>
</evidence>
<evidence type="ECO:0000256" key="3">
    <source>
        <dbReference type="ARBA" id="ARBA00022750"/>
    </source>
</evidence>
<dbReference type="Pfam" id="PF01750">
    <property type="entry name" value="HycI"/>
    <property type="match status" value="1"/>
</dbReference>
<dbReference type="EMBL" id="MFSU01000046">
    <property type="protein sequence ID" value="OGI47788.1"/>
    <property type="molecule type" value="Genomic_DNA"/>
</dbReference>
<reference evidence="5 6" key="1">
    <citation type="journal article" date="2016" name="Nat. Commun.">
        <title>Thousands of microbial genomes shed light on interconnected biogeochemical processes in an aquifer system.</title>
        <authorList>
            <person name="Anantharaman K."/>
            <person name="Brown C.T."/>
            <person name="Hug L.A."/>
            <person name="Sharon I."/>
            <person name="Castelle C.J."/>
            <person name="Probst A.J."/>
            <person name="Thomas B.C."/>
            <person name="Singh A."/>
            <person name="Wilkins M.J."/>
            <person name="Karaoz U."/>
            <person name="Brodie E.L."/>
            <person name="Williams K.H."/>
            <person name="Hubbard S.S."/>
            <person name="Banfield J.F."/>
        </authorList>
    </citation>
    <scope>NUCLEOTIDE SEQUENCE [LARGE SCALE GENOMIC DNA]</scope>
</reference>
<evidence type="ECO:0000313" key="6">
    <source>
        <dbReference type="Proteomes" id="UP000178885"/>
    </source>
</evidence>
<dbReference type="NCBIfam" id="TIGR00072">
    <property type="entry name" value="hydrog_prot"/>
    <property type="match status" value="1"/>
</dbReference>
<dbReference type="AlphaFoldDB" id="A0A1F6TRL3"/>
<keyword evidence="2" id="KW-0645">Protease</keyword>
<protein>
    <recommendedName>
        <fullName evidence="7">Hydrogenase maturation protease</fullName>
    </recommendedName>
</protein>
<dbReference type="GO" id="GO:0004190">
    <property type="term" value="F:aspartic-type endopeptidase activity"/>
    <property type="evidence" value="ECO:0007669"/>
    <property type="project" value="UniProtKB-KW"/>
</dbReference>
<name>A0A1F6TRL3_9PROT</name>
<dbReference type="GO" id="GO:0008047">
    <property type="term" value="F:enzyme activator activity"/>
    <property type="evidence" value="ECO:0007669"/>
    <property type="project" value="InterPro"/>
</dbReference>
<keyword evidence="3" id="KW-0064">Aspartyl protease</keyword>
<comment type="caution">
    <text evidence="5">The sequence shown here is derived from an EMBL/GenBank/DDBJ whole genome shotgun (WGS) entry which is preliminary data.</text>
</comment>
<dbReference type="PANTHER" id="PTHR30302:SF1">
    <property type="entry name" value="HYDROGENASE 2 MATURATION PROTEASE"/>
    <property type="match status" value="1"/>
</dbReference>
<dbReference type="STRING" id="1817760.A2151_01195"/>
<evidence type="ECO:0000256" key="1">
    <source>
        <dbReference type="ARBA" id="ARBA00006814"/>
    </source>
</evidence>
<comment type="similarity">
    <text evidence="1">Belongs to the peptidase A31 family.</text>
</comment>
<dbReference type="InterPro" id="IPR000671">
    <property type="entry name" value="Peptidase_A31"/>
</dbReference>
<evidence type="ECO:0000256" key="4">
    <source>
        <dbReference type="ARBA" id="ARBA00022801"/>
    </source>
</evidence>
<dbReference type="GO" id="GO:0016485">
    <property type="term" value="P:protein processing"/>
    <property type="evidence" value="ECO:0007669"/>
    <property type="project" value="TreeGrafter"/>
</dbReference>